<dbReference type="PANTHER" id="PTHR47937:SF2">
    <property type="entry name" value="PENTATRICOPEPTIDE (PPR) REPEAT-CONTAINING PROTEIN, PF01535'-RELATED"/>
    <property type="match status" value="1"/>
</dbReference>
<dbReference type="Gene3D" id="1.25.40.10">
    <property type="entry name" value="Tetratricopeptide repeat domain"/>
    <property type="match status" value="1"/>
</dbReference>
<keyword evidence="2" id="KW-0809">Transit peptide</keyword>
<dbReference type="InterPro" id="IPR052308">
    <property type="entry name" value="PPR_domain-containing"/>
</dbReference>
<keyword evidence="5" id="KW-1185">Reference proteome</keyword>
<dbReference type="OrthoDB" id="185373at2759"/>
<name>A0A833VHB0_9POAL</name>
<reference evidence="4" key="1">
    <citation type="submission" date="2020-01" db="EMBL/GenBank/DDBJ databases">
        <title>Genome sequence of Kobresia littledalei, the first chromosome-level genome in the family Cyperaceae.</title>
        <authorList>
            <person name="Qu G."/>
        </authorList>
    </citation>
    <scope>NUCLEOTIDE SEQUENCE</scope>
    <source>
        <strain evidence="4">C.B.Clarke</strain>
        <tissue evidence="4">Leaf</tissue>
    </source>
</reference>
<evidence type="ECO:0000256" key="3">
    <source>
        <dbReference type="PROSITE-ProRule" id="PRU00708"/>
    </source>
</evidence>
<sequence>MASLVPSLLPPQPSPVPRQLRRSRLRLLPTSPPPHCFHLQCRVDLIALEWLSRLDDSIAIFHFFFCQNKIISNVVSYNILINAFCDSMRVDEDLEIYKEILESALFSSSPVTYKHLTTKQDLILLFYESMKESQSMDEGKSINQSRPSEFYEFNSYCLI</sequence>
<evidence type="ECO:0000256" key="1">
    <source>
        <dbReference type="ARBA" id="ARBA00022737"/>
    </source>
</evidence>
<gene>
    <name evidence="4" type="ORF">FCM35_KLT16118</name>
</gene>
<dbReference type="InterPro" id="IPR002885">
    <property type="entry name" value="PPR_rpt"/>
</dbReference>
<dbReference type="Pfam" id="PF12854">
    <property type="entry name" value="PPR_1"/>
    <property type="match status" value="1"/>
</dbReference>
<keyword evidence="1" id="KW-0677">Repeat</keyword>
<dbReference type="PROSITE" id="PS51375">
    <property type="entry name" value="PPR"/>
    <property type="match status" value="1"/>
</dbReference>
<evidence type="ECO:0000313" key="4">
    <source>
        <dbReference type="EMBL" id="KAF3340347.1"/>
    </source>
</evidence>
<dbReference type="AlphaFoldDB" id="A0A833VHB0"/>
<dbReference type="EMBL" id="SWLB01000003">
    <property type="protein sequence ID" value="KAF3340347.1"/>
    <property type="molecule type" value="Genomic_DNA"/>
</dbReference>
<dbReference type="InterPro" id="IPR011990">
    <property type="entry name" value="TPR-like_helical_dom_sf"/>
</dbReference>
<dbReference type="Proteomes" id="UP000623129">
    <property type="component" value="Unassembled WGS sequence"/>
</dbReference>
<proteinExistence type="predicted"/>
<protein>
    <submittedName>
        <fullName evidence="4">Pentatricopeptide repeat-containing protein</fullName>
    </submittedName>
</protein>
<feature type="repeat" description="PPR" evidence="3">
    <location>
        <begin position="73"/>
        <end position="107"/>
    </location>
</feature>
<organism evidence="4 5">
    <name type="scientific">Carex littledalei</name>
    <dbReference type="NCBI Taxonomy" id="544730"/>
    <lineage>
        <taxon>Eukaryota</taxon>
        <taxon>Viridiplantae</taxon>
        <taxon>Streptophyta</taxon>
        <taxon>Embryophyta</taxon>
        <taxon>Tracheophyta</taxon>
        <taxon>Spermatophyta</taxon>
        <taxon>Magnoliopsida</taxon>
        <taxon>Liliopsida</taxon>
        <taxon>Poales</taxon>
        <taxon>Cyperaceae</taxon>
        <taxon>Cyperoideae</taxon>
        <taxon>Cariceae</taxon>
        <taxon>Carex</taxon>
        <taxon>Carex subgen. Euthyceras</taxon>
    </lineage>
</organism>
<dbReference type="PANTHER" id="PTHR47937">
    <property type="entry name" value="PLASTID TRANSCRIPTIONALLY ACTIVE CHROMOSOME 2-LIKE PROTEIN"/>
    <property type="match status" value="1"/>
</dbReference>
<accession>A0A833VHB0</accession>
<comment type="caution">
    <text evidence="4">The sequence shown here is derived from an EMBL/GenBank/DDBJ whole genome shotgun (WGS) entry which is preliminary data.</text>
</comment>
<evidence type="ECO:0000313" key="5">
    <source>
        <dbReference type="Proteomes" id="UP000623129"/>
    </source>
</evidence>
<evidence type="ECO:0000256" key="2">
    <source>
        <dbReference type="ARBA" id="ARBA00022946"/>
    </source>
</evidence>